<dbReference type="OrthoDB" id="2477128at2759"/>
<feature type="coiled-coil region" evidence="1">
    <location>
        <begin position="86"/>
        <end position="120"/>
    </location>
</feature>
<proteinExistence type="predicted"/>
<comment type="caution">
    <text evidence="2">The sequence shown here is derived from an EMBL/GenBank/DDBJ whole genome shotgun (WGS) entry which is preliminary data.</text>
</comment>
<evidence type="ECO:0000313" key="2">
    <source>
        <dbReference type="EMBL" id="RIA99915.1"/>
    </source>
</evidence>
<evidence type="ECO:0000313" key="3">
    <source>
        <dbReference type="Proteomes" id="UP000266673"/>
    </source>
</evidence>
<protein>
    <submittedName>
        <fullName evidence="2">Uncharacterized protein</fullName>
    </submittedName>
</protein>
<organism evidence="2 3">
    <name type="scientific">Gigaspora rosea</name>
    <dbReference type="NCBI Taxonomy" id="44941"/>
    <lineage>
        <taxon>Eukaryota</taxon>
        <taxon>Fungi</taxon>
        <taxon>Fungi incertae sedis</taxon>
        <taxon>Mucoromycota</taxon>
        <taxon>Glomeromycotina</taxon>
        <taxon>Glomeromycetes</taxon>
        <taxon>Diversisporales</taxon>
        <taxon>Gigasporaceae</taxon>
        <taxon>Gigaspora</taxon>
    </lineage>
</organism>
<keyword evidence="3" id="KW-1185">Reference proteome</keyword>
<evidence type="ECO:0000256" key="1">
    <source>
        <dbReference type="SAM" id="Coils"/>
    </source>
</evidence>
<dbReference type="Proteomes" id="UP000266673">
    <property type="component" value="Unassembled WGS sequence"/>
</dbReference>
<reference evidence="2 3" key="1">
    <citation type="submission" date="2018-06" db="EMBL/GenBank/DDBJ databases">
        <title>Comparative genomics reveals the genomic features of Rhizophagus irregularis, R. cerebriforme, R. diaphanum and Gigaspora rosea, and their symbiotic lifestyle signature.</title>
        <authorList>
            <person name="Morin E."/>
            <person name="San Clemente H."/>
            <person name="Chen E.C.H."/>
            <person name="De La Providencia I."/>
            <person name="Hainaut M."/>
            <person name="Kuo A."/>
            <person name="Kohler A."/>
            <person name="Murat C."/>
            <person name="Tang N."/>
            <person name="Roy S."/>
            <person name="Loubradou J."/>
            <person name="Henrissat B."/>
            <person name="Grigoriev I.V."/>
            <person name="Corradi N."/>
            <person name="Roux C."/>
            <person name="Martin F.M."/>
        </authorList>
    </citation>
    <scope>NUCLEOTIDE SEQUENCE [LARGE SCALE GENOMIC DNA]</scope>
    <source>
        <strain evidence="2 3">DAOM 194757</strain>
    </source>
</reference>
<accession>A0A397TTA0</accession>
<dbReference type="EMBL" id="QKWP01006235">
    <property type="protein sequence ID" value="RIA99915.1"/>
    <property type="molecule type" value="Genomic_DNA"/>
</dbReference>
<name>A0A397TTA0_9GLOM</name>
<dbReference type="AlphaFoldDB" id="A0A397TTA0"/>
<sequence>MPRIRKHTCSDNLTPSENLERFFIGHIQFMQRDLRRTETFFRENGITGDDLEAKLSALKTIIEERDRFREQIRQLQFTQMTASRMINELYDEKRRFLDQIQELQQQIQELQQENTQLCRDLEYEQTINGRTINNLSNQVNTLENQENIFAAVLNNQGKICKRLHYFYSYLYYINELNILDRVVPRLRRQDAFIYEDEYFEASD</sequence>
<gene>
    <name evidence="2" type="ORF">C2G38_2236611</name>
</gene>
<keyword evidence="1" id="KW-0175">Coiled coil</keyword>